<dbReference type="InterPro" id="IPR008988">
    <property type="entry name" value="Transcriptional_repressor_C"/>
</dbReference>
<dbReference type="GO" id="GO:0046914">
    <property type="term" value="F:transition metal ion binding"/>
    <property type="evidence" value="ECO:0007669"/>
    <property type="project" value="InterPro"/>
</dbReference>
<sequence length="79" mass="8402">MNIRPLSMLQPGEVGIVVQIAAGRGLTRRLVEMGITPGTHVKVLYNGPGPVVIMVRDSRLVLGRGAAMKILVEVDGVDI</sequence>
<keyword evidence="1" id="KW-0408">Iron</keyword>
<dbReference type="InterPro" id="IPR038157">
    <property type="entry name" value="FeoA_core_dom"/>
</dbReference>
<dbReference type="Pfam" id="PF04023">
    <property type="entry name" value="FeoA"/>
    <property type="match status" value="1"/>
</dbReference>
<dbReference type="SMART" id="SM00899">
    <property type="entry name" value="FeoA"/>
    <property type="match status" value="1"/>
</dbReference>
<evidence type="ECO:0000313" key="4">
    <source>
        <dbReference type="Proteomes" id="UP000269499"/>
    </source>
</evidence>
<dbReference type="SUPFAM" id="SSF50037">
    <property type="entry name" value="C-terminal domain of transcriptional repressors"/>
    <property type="match status" value="1"/>
</dbReference>
<name>A0A497F1T9_9CREN</name>
<accession>A0A497F1T9</accession>
<reference evidence="3 4" key="1">
    <citation type="submission" date="2018-06" db="EMBL/GenBank/DDBJ databases">
        <title>Extensive metabolic versatility and redundancy in microbially diverse, dynamic hydrothermal sediments.</title>
        <authorList>
            <person name="Dombrowski N."/>
            <person name="Teske A."/>
            <person name="Baker B.J."/>
        </authorList>
    </citation>
    <scope>NUCLEOTIDE SEQUENCE [LARGE SCALE GENOMIC DNA]</scope>
    <source>
        <strain evidence="3">B20_G2</strain>
    </source>
</reference>
<dbReference type="Gene3D" id="2.30.30.90">
    <property type="match status" value="1"/>
</dbReference>
<evidence type="ECO:0000259" key="2">
    <source>
        <dbReference type="SMART" id="SM00899"/>
    </source>
</evidence>
<dbReference type="PANTHER" id="PTHR43151:SF1">
    <property type="entry name" value="SSR2333 PROTEIN"/>
    <property type="match status" value="1"/>
</dbReference>
<dbReference type="EMBL" id="QMRA01000073">
    <property type="protein sequence ID" value="RLE53301.1"/>
    <property type="molecule type" value="Genomic_DNA"/>
</dbReference>
<dbReference type="Proteomes" id="UP000269499">
    <property type="component" value="Unassembled WGS sequence"/>
</dbReference>
<comment type="caution">
    <text evidence="3">The sequence shown here is derived from an EMBL/GenBank/DDBJ whole genome shotgun (WGS) entry which is preliminary data.</text>
</comment>
<gene>
    <name evidence="3" type="ORF">DRJ26_03535</name>
</gene>
<organism evidence="3 4">
    <name type="scientific">Thermoproteota archaeon</name>
    <dbReference type="NCBI Taxonomy" id="2056631"/>
    <lineage>
        <taxon>Archaea</taxon>
        <taxon>Thermoproteota</taxon>
    </lineage>
</organism>
<proteinExistence type="predicted"/>
<dbReference type="InterPro" id="IPR053184">
    <property type="entry name" value="FeoA-like"/>
</dbReference>
<dbReference type="PANTHER" id="PTHR43151">
    <property type="entry name" value="FEOA FAMILY PROTEIN"/>
    <property type="match status" value="1"/>
</dbReference>
<evidence type="ECO:0000313" key="3">
    <source>
        <dbReference type="EMBL" id="RLE53301.1"/>
    </source>
</evidence>
<feature type="domain" description="Ferrous iron transporter FeoA-like" evidence="2">
    <location>
        <begin position="4"/>
        <end position="74"/>
    </location>
</feature>
<evidence type="ECO:0000256" key="1">
    <source>
        <dbReference type="ARBA" id="ARBA00023004"/>
    </source>
</evidence>
<dbReference type="AlphaFoldDB" id="A0A497F1T9"/>
<dbReference type="InterPro" id="IPR007167">
    <property type="entry name" value="Fe-transptr_FeoA-like"/>
</dbReference>
<protein>
    <submittedName>
        <fullName evidence="3">Ferrous iron transport protein A</fullName>
    </submittedName>
</protein>